<dbReference type="EMBL" id="CP118246">
    <property type="protein sequence ID" value="WDR02324.1"/>
    <property type="molecule type" value="Genomic_DNA"/>
</dbReference>
<evidence type="ECO:0000313" key="3">
    <source>
        <dbReference type="Proteomes" id="UP001220530"/>
    </source>
</evidence>
<keyword evidence="3" id="KW-1185">Reference proteome</keyword>
<evidence type="ECO:0000313" key="2">
    <source>
        <dbReference type="EMBL" id="WDR02324.1"/>
    </source>
</evidence>
<dbReference type="InterPro" id="IPR020471">
    <property type="entry name" value="AKR"/>
</dbReference>
<dbReference type="SUPFAM" id="SSF51430">
    <property type="entry name" value="NAD(P)-linked oxidoreductase"/>
    <property type="match status" value="1"/>
</dbReference>
<gene>
    <name evidence="2" type="ORF">PSQ19_17125</name>
</gene>
<reference evidence="2 3" key="1">
    <citation type="submission" date="2023-02" db="EMBL/GenBank/DDBJ databases">
        <title>Devosia algicola sp. nov., isolated from the phycosphere of marine algae.</title>
        <authorList>
            <person name="Kim J.M."/>
            <person name="Lee J.K."/>
            <person name="Choi B.J."/>
            <person name="Bayburt H."/>
            <person name="Jeon C.O."/>
        </authorList>
    </citation>
    <scope>NUCLEOTIDE SEQUENCE [LARGE SCALE GENOMIC DNA]</scope>
    <source>
        <strain evidence="2 3">G20-9</strain>
    </source>
</reference>
<accession>A0ABY7YM04</accession>
<dbReference type="InterPro" id="IPR023210">
    <property type="entry name" value="NADP_OxRdtase_dom"/>
</dbReference>
<sequence length="345" mass="36884">MAPSLSDRRKVGETALELPVFGFGAAHLGELYAKVDEARSQATLQAAWDAGVRYFDTAPWYGRGLSEHRVGSFLRNQPRDQFCLTTKVGRTLKRPADPAHFDRSPWVGGLNFEVVFDYSYDGIMRSYQQAMQRLAIDTIDALVIHDLDAAYHAPDAFAAHQRDLVATGMKALEELKAAGDIKAYGMGINTSEALETVASQVQLDFALVAMPYTLLNQSSLHAGLKTCIDNKTSVIIGAPFASGILVTGSGADTKYGYDNAPAAIQEKVRNIEAVCADHAVGLPAAALQFVLAHPAVAAVIPGAARPEEVTQNIASLQSDIPAAFWSDLKAKSLIDPAAPTPSGSN</sequence>
<dbReference type="Proteomes" id="UP001220530">
    <property type="component" value="Chromosome"/>
</dbReference>
<dbReference type="InterPro" id="IPR036812">
    <property type="entry name" value="NAD(P)_OxRdtase_dom_sf"/>
</dbReference>
<organism evidence="2 3">
    <name type="scientific">Devosia algicola</name>
    <dbReference type="NCBI Taxonomy" id="3026418"/>
    <lineage>
        <taxon>Bacteria</taxon>
        <taxon>Pseudomonadati</taxon>
        <taxon>Pseudomonadota</taxon>
        <taxon>Alphaproteobacteria</taxon>
        <taxon>Hyphomicrobiales</taxon>
        <taxon>Devosiaceae</taxon>
        <taxon>Devosia</taxon>
    </lineage>
</organism>
<dbReference type="PANTHER" id="PTHR42686">
    <property type="entry name" value="GH17980P-RELATED"/>
    <property type="match status" value="1"/>
</dbReference>
<evidence type="ECO:0000259" key="1">
    <source>
        <dbReference type="Pfam" id="PF00248"/>
    </source>
</evidence>
<name>A0ABY7YM04_9HYPH</name>
<dbReference type="Pfam" id="PF00248">
    <property type="entry name" value="Aldo_ket_red"/>
    <property type="match status" value="1"/>
</dbReference>
<protein>
    <submittedName>
        <fullName evidence="2">Aldo/keto reductase</fullName>
    </submittedName>
</protein>
<feature type="domain" description="NADP-dependent oxidoreductase" evidence="1">
    <location>
        <begin position="22"/>
        <end position="331"/>
    </location>
</feature>
<dbReference type="PANTHER" id="PTHR42686:SF1">
    <property type="entry name" value="GH17980P-RELATED"/>
    <property type="match status" value="1"/>
</dbReference>
<dbReference type="RefSeq" id="WP_282218729.1">
    <property type="nucleotide sequence ID" value="NZ_CP118246.1"/>
</dbReference>
<proteinExistence type="predicted"/>
<dbReference type="Gene3D" id="3.20.20.100">
    <property type="entry name" value="NADP-dependent oxidoreductase domain"/>
    <property type="match status" value="1"/>
</dbReference>